<proteinExistence type="predicted"/>
<protein>
    <submittedName>
        <fullName evidence="2">Uncharacterized protein</fullName>
    </submittedName>
</protein>
<evidence type="ECO:0000313" key="2">
    <source>
        <dbReference type="EMBL" id="KAK6627993.1"/>
    </source>
</evidence>
<dbReference type="EMBL" id="JAWJWF010000045">
    <property type="protein sequence ID" value="KAK6627993.1"/>
    <property type="molecule type" value="Genomic_DNA"/>
</dbReference>
<dbReference type="Proteomes" id="UP001359485">
    <property type="component" value="Unassembled WGS sequence"/>
</dbReference>
<comment type="caution">
    <text evidence="2">The sequence shown here is derived from an EMBL/GenBank/DDBJ whole genome shotgun (WGS) entry which is preliminary data.</text>
</comment>
<evidence type="ECO:0000313" key="3">
    <source>
        <dbReference type="Proteomes" id="UP001359485"/>
    </source>
</evidence>
<evidence type="ECO:0000256" key="1">
    <source>
        <dbReference type="SAM" id="MobiDB-lite"/>
    </source>
</evidence>
<reference evidence="2 3" key="1">
    <citation type="submission" date="2023-09" db="EMBL/GenBank/DDBJ databases">
        <title>Genomes of two closely related lineages of the louse Polyplax serrata with different host specificities.</title>
        <authorList>
            <person name="Martinu J."/>
            <person name="Tarabai H."/>
            <person name="Stefka J."/>
            <person name="Hypsa V."/>
        </authorList>
    </citation>
    <scope>NUCLEOTIDE SEQUENCE [LARGE SCALE GENOMIC DNA]</scope>
    <source>
        <strain evidence="2">98ZLc_SE</strain>
    </source>
</reference>
<sequence length="80" mass="8941">MQGIQQITEKQTTGGVEKKNSEHPLRNECFDEKQVRGRRGTSQAGSRSEDQAKDDEEGGGPCDDVMKLRNSVAYTDRHAF</sequence>
<accession>A0ABR1AVZ2</accession>
<feature type="compositionally biased region" description="Basic and acidic residues" evidence="1">
    <location>
        <begin position="16"/>
        <end position="35"/>
    </location>
</feature>
<gene>
    <name evidence="2" type="ORF">RUM44_010475</name>
</gene>
<name>A0ABR1AVZ2_POLSC</name>
<organism evidence="2 3">
    <name type="scientific">Polyplax serrata</name>
    <name type="common">Common mouse louse</name>
    <dbReference type="NCBI Taxonomy" id="468196"/>
    <lineage>
        <taxon>Eukaryota</taxon>
        <taxon>Metazoa</taxon>
        <taxon>Ecdysozoa</taxon>
        <taxon>Arthropoda</taxon>
        <taxon>Hexapoda</taxon>
        <taxon>Insecta</taxon>
        <taxon>Pterygota</taxon>
        <taxon>Neoptera</taxon>
        <taxon>Paraneoptera</taxon>
        <taxon>Psocodea</taxon>
        <taxon>Troctomorpha</taxon>
        <taxon>Phthiraptera</taxon>
        <taxon>Anoplura</taxon>
        <taxon>Polyplacidae</taxon>
        <taxon>Polyplax</taxon>
    </lineage>
</organism>
<feature type="compositionally biased region" description="Polar residues" evidence="1">
    <location>
        <begin position="1"/>
        <end position="14"/>
    </location>
</feature>
<feature type="region of interest" description="Disordered" evidence="1">
    <location>
        <begin position="1"/>
        <end position="80"/>
    </location>
</feature>
<keyword evidence="3" id="KW-1185">Reference proteome</keyword>